<protein>
    <submittedName>
        <fullName evidence="1">Uncharacterized protein</fullName>
    </submittedName>
</protein>
<dbReference type="Proteomes" id="UP001567538">
    <property type="component" value="Unassembled WGS sequence"/>
</dbReference>
<accession>A0ABD1GEV2</accession>
<dbReference type="EMBL" id="JBEAFC010000009">
    <property type="protein sequence ID" value="KAL1542549.1"/>
    <property type="molecule type" value="Genomic_DNA"/>
</dbReference>
<gene>
    <name evidence="1" type="ORF">AAHA92_26628</name>
</gene>
<organism evidence="1 2">
    <name type="scientific">Salvia divinorum</name>
    <name type="common">Maria pastora</name>
    <name type="synonym">Diviner's sage</name>
    <dbReference type="NCBI Taxonomy" id="28513"/>
    <lineage>
        <taxon>Eukaryota</taxon>
        <taxon>Viridiplantae</taxon>
        <taxon>Streptophyta</taxon>
        <taxon>Embryophyta</taxon>
        <taxon>Tracheophyta</taxon>
        <taxon>Spermatophyta</taxon>
        <taxon>Magnoliopsida</taxon>
        <taxon>eudicotyledons</taxon>
        <taxon>Gunneridae</taxon>
        <taxon>Pentapetalae</taxon>
        <taxon>asterids</taxon>
        <taxon>lamiids</taxon>
        <taxon>Lamiales</taxon>
        <taxon>Lamiaceae</taxon>
        <taxon>Nepetoideae</taxon>
        <taxon>Mentheae</taxon>
        <taxon>Salviinae</taxon>
        <taxon>Salvia</taxon>
        <taxon>Salvia subgen. Calosphace</taxon>
    </lineage>
</organism>
<proteinExistence type="predicted"/>
<dbReference type="AlphaFoldDB" id="A0ABD1GEV2"/>
<reference evidence="1 2" key="1">
    <citation type="submission" date="2024-06" db="EMBL/GenBank/DDBJ databases">
        <title>A chromosome level genome sequence of Diviner's sage (Salvia divinorum).</title>
        <authorList>
            <person name="Ford S.A."/>
            <person name="Ro D.-K."/>
            <person name="Ness R.W."/>
            <person name="Phillips M.A."/>
        </authorList>
    </citation>
    <scope>NUCLEOTIDE SEQUENCE [LARGE SCALE GENOMIC DNA]</scope>
    <source>
        <strain evidence="1">SAF-2024a</strain>
        <tissue evidence="1">Leaf</tissue>
    </source>
</reference>
<name>A0ABD1GEV2_SALDI</name>
<comment type="caution">
    <text evidence="1">The sequence shown here is derived from an EMBL/GenBank/DDBJ whole genome shotgun (WGS) entry which is preliminary data.</text>
</comment>
<evidence type="ECO:0000313" key="2">
    <source>
        <dbReference type="Proteomes" id="UP001567538"/>
    </source>
</evidence>
<keyword evidence="2" id="KW-1185">Reference proteome</keyword>
<evidence type="ECO:0000313" key="1">
    <source>
        <dbReference type="EMBL" id="KAL1542549.1"/>
    </source>
</evidence>
<sequence>MPWPFSCMQTWFDSGCLDTKKVGAFGFRPPAAPDIAHISDLLLVKIFTLSPVREQNECWQFSATDPDRSGDKLLCSFGRGLS</sequence>